<organism evidence="10 11">
    <name type="scientific">Meganyctiphanes norvegica</name>
    <name type="common">Northern krill</name>
    <name type="synonym">Thysanopoda norvegica</name>
    <dbReference type="NCBI Taxonomy" id="48144"/>
    <lineage>
        <taxon>Eukaryota</taxon>
        <taxon>Metazoa</taxon>
        <taxon>Ecdysozoa</taxon>
        <taxon>Arthropoda</taxon>
        <taxon>Crustacea</taxon>
        <taxon>Multicrustacea</taxon>
        <taxon>Malacostraca</taxon>
        <taxon>Eumalacostraca</taxon>
        <taxon>Eucarida</taxon>
        <taxon>Euphausiacea</taxon>
        <taxon>Euphausiidae</taxon>
        <taxon>Meganyctiphanes</taxon>
    </lineage>
</organism>
<dbReference type="PROSITE" id="PS50157">
    <property type="entry name" value="ZINC_FINGER_C2H2_2"/>
    <property type="match status" value="4"/>
</dbReference>
<dbReference type="InterPro" id="IPR036236">
    <property type="entry name" value="Znf_C2H2_sf"/>
</dbReference>
<evidence type="ECO:0000256" key="3">
    <source>
        <dbReference type="ARBA" id="ARBA00022737"/>
    </source>
</evidence>
<evidence type="ECO:0000313" key="11">
    <source>
        <dbReference type="Proteomes" id="UP001497623"/>
    </source>
</evidence>
<keyword evidence="11" id="KW-1185">Reference proteome</keyword>
<keyword evidence="4 7" id="KW-0863">Zinc-finger</keyword>
<gene>
    <name evidence="10" type="ORF">MNOR_LOCUS11858</name>
</gene>
<feature type="domain" description="C2H2-type" evidence="9">
    <location>
        <begin position="235"/>
        <end position="262"/>
    </location>
</feature>
<feature type="compositionally biased region" description="Basic and acidic residues" evidence="8">
    <location>
        <begin position="94"/>
        <end position="112"/>
    </location>
</feature>
<dbReference type="GO" id="GO:0008270">
    <property type="term" value="F:zinc ion binding"/>
    <property type="evidence" value="ECO:0007669"/>
    <property type="project" value="UniProtKB-KW"/>
</dbReference>
<dbReference type="GO" id="GO:0045944">
    <property type="term" value="P:positive regulation of transcription by RNA polymerase II"/>
    <property type="evidence" value="ECO:0007669"/>
    <property type="project" value="TreeGrafter"/>
</dbReference>
<evidence type="ECO:0000256" key="8">
    <source>
        <dbReference type="SAM" id="MobiDB-lite"/>
    </source>
</evidence>
<dbReference type="Pfam" id="PF00096">
    <property type="entry name" value="zf-C2H2"/>
    <property type="match status" value="4"/>
</dbReference>
<reference evidence="10 11" key="1">
    <citation type="submission" date="2024-05" db="EMBL/GenBank/DDBJ databases">
        <authorList>
            <person name="Wallberg A."/>
        </authorList>
    </citation>
    <scope>NUCLEOTIDE SEQUENCE [LARGE SCALE GENOMIC DNA]</scope>
</reference>
<feature type="domain" description="C2H2-type" evidence="9">
    <location>
        <begin position="151"/>
        <end position="178"/>
    </location>
</feature>
<dbReference type="FunFam" id="3.30.160.60:FF:002319">
    <property type="entry name" value="Uncharacterized protein"/>
    <property type="match status" value="1"/>
</dbReference>
<evidence type="ECO:0000256" key="2">
    <source>
        <dbReference type="ARBA" id="ARBA00022723"/>
    </source>
</evidence>
<proteinExistence type="predicted"/>
<evidence type="ECO:0000256" key="4">
    <source>
        <dbReference type="ARBA" id="ARBA00022771"/>
    </source>
</evidence>
<feature type="region of interest" description="Disordered" evidence="8">
    <location>
        <begin position="74"/>
        <end position="113"/>
    </location>
</feature>
<keyword evidence="2" id="KW-0479">Metal-binding</keyword>
<comment type="caution">
    <text evidence="10">The sequence shown here is derived from an EMBL/GenBank/DDBJ whole genome shotgun (WGS) entry which is preliminary data.</text>
</comment>
<evidence type="ECO:0000313" key="10">
    <source>
        <dbReference type="EMBL" id="CAL4082346.1"/>
    </source>
</evidence>
<evidence type="ECO:0000256" key="6">
    <source>
        <dbReference type="ARBA" id="ARBA00023242"/>
    </source>
</evidence>
<protein>
    <recommendedName>
        <fullName evidence="9">C2H2-type domain-containing protein</fullName>
    </recommendedName>
</protein>
<evidence type="ECO:0000256" key="5">
    <source>
        <dbReference type="ARBA" id="ARBA00022833"/>
    </source>
</evidence>
<comment type="subcellular location">
    <subcellularLocation>
        <location evidence="1">Nucleus</location>
    </subcellularLocation>
</comment>
<name>A0AAV2QGK1_MEGNR</name>
<sequence>MGDNINESKVEHYPVKDEYIVIEYDDEDILESVVPGPPTEPSNSDEELFNIKKTIFQATVKIPIGTFTELEDIKEEPNDGIAPELPIDSSRNGIENDKDCHTKPHQEPEKSDNSQFLGLGSYCEYCDFRPKTRAPHVLEVHMRIHTGDKPYSCSYCTFSTADKYYLEVHLRKHTGEKPFNCTKCEFTFSRRDSLKLHMLTHTGEKPFVCPECDFKCARKKGLYQHWRFHCKFEHFECSVCGYKCRQSVDLQNHVLIHPKDFSCPKCDYVGRCIEDLVKHDLTHNKIIKKGHLLCDKCNQSFVTKTELKVHIKTHVIPLVCDVCNKSFKSKAGLVTHIKRKLCTFPLFCDKCNTRFTVKRELSRHLKKACKIPF</sequence>
<dbReference type="InterPro" id="IPR013087">
    <property type="entry name" value="Znf_C2H2_type"/>
</dbReference>
<dbReference type="SMART" id="SM00355">
    <property type="entry name" value="ZnF_C2H2"/>
    <property type="match status" value="9"/>
</dbReference>
<evidence type="ECO:0000256" key="7">
    <source>
        <dbReference type="PROSITE-ProRule" id="PRU00042"/>
    </source>
</evidence>
<dbReference type="EMBL" id="CAXKWB010006326">
    <property type="protein sequence ID" value="CAL4082346.1"/>
    <property type="molecule type" value="Genomic_DNA"/>
</dbReference>
<dbReference type="Pfam" id="PF23611">
    <property type="entry name" value="zf-C2H2_16"/>
    <property type="match status" value="1"/>
</dbReference>
<dbReference type="PROSITE" id="PS00028">
    <property type="entry name" value="ZINC_FINGER_C2H2_1"/>
    <property type="match status" value="4"/>
</dbReference>
<feature type="domain" description="C2H2-type" evidence="9">
    <location>
        <begin position="179"/>
        <end position="206"/>
    </location>
</feature>
<evidence type="ECO:0000259" key="9">
    <source>
        <dbReference type="PROSITE" id="PS50157"/>
    </source>
</evidence>
<dbReference type="InterPro" id="IPR050688">
    <property type="entry name" value="Zinc_finger/UBP_domain"/>
</dbReference>
<dbReference type="PANTHER" id="PTHR24403">
    <property type="entry name" value="ZINC FINGER PROTEIN"/>
    <property type="match status" value="1"/>
</dbReference>
<accession>A0AAV2QGK1</accession>
<dbReference type="PANTHER" id="PTHR24403:SF109">
    <property type="entry name" value="ZINC FINGER PROTEIN 845-LIKE"/>
    <property type="match status" value="1"/>
</dbReference>
<keyword evidence="3" id="KW-0677">Repeat</keyword>
<keyword evidence="5" id="KW-0862">Zinc</keyword>
<dbReference type="AlphaFoldDB" id="A0AAV2QGK1"/>
<feature type="domain" description="C2H2-type" evidence="9">
    <location>
        <begin position="292"/>
        <end position="314"/>
    </location>
</feature>
<dbReference type="Gene3D" id="3.30.160.60">
    <property type="entry name" value="Classic Zinc Finger"/>
    <property type="match status" value="6"/>
</dbReference>
<dbReference type="Proteomes" id="UP001497623">
    <property type="component" value="Unassembled WGS sequence"/>
</dbReference>
<evidence type="ECO:0000256" key="1">
    <source>
        <dbReference type="ARBA" id="ARBA00004123"/>
    </source>
</evidence>
<dbReference type="SUPFAM" id="SSF57667">
    <property type="entry name" value="beta-beta-alpha zinc fingers"/>
    <property type="match status" value="5"/>
</dbReference>
<dbReference type="GO" id="GO:0005634">
    <property type="term" value="C:nucleus"/>
    <property type="evidence" value="ECO:0007669"/>
    <property type="project" value="UniProtKB-SubCell"/>
</dbReference>
<keyword evidence="6" id="KW-0539">Nucleus</keyword>
<dbReference type="FunFam" id="3.30.160.60:FF:000100">
    <property type="entry name" value="Zinc finger 45-like"/>
    <property type="match status" value="1"/>
</dbReference>
<dbReference type="InterPro" id="IPR056438">
    <property type="entry name" value="Znf-C2H2_CTCF"/>
</dbReference>
<dbReference type="FunFam" id="3.30.160.60:FF:000882">
    <property type="entry name" value="Predicted gene, 21060"/>
    <property type="match status" value="1"/>
</dbReference>